<dbReference type="Gene3D" id="6.10.340.10">
    <property type="match status" value="1"/>
</dbReference>
<dbReference type="CDD" id="cd00082">
    <property type="entry name" value="HisKA"/>
    <property type="match status" value="1"/>
</dbReference>
<dbReference type="EMBL" id="BAABGQ010000003">
    <property type="protein sequence ID" value="GAA4494326.1"/>
    <property type="molecule type" value="Genomic_DNA"/>
</dbReference>
<evidence type="ECO:0000256" key="5">
    <source>
        <dbReference type="ARBA" id="ARBA00022679"/>
    </source>
</evidence>
<dbReference type="Gene3D" id="1.10.287.130">
    <property type="match status" value="1"/>
</dbReference>
<dbReference type="RefSeq" id="WP_213019497.1">
    <property type="nucleotide sequence ID" value="NZ_BAABGQ010000003.1"/>
</dbReference>
<name>A0ABP8PXZ2_9BACT</name>
<keyword evidence="7" id="KW-0812">Transmembrane</keyword>
<dbReference type="InterPro" id="IPR003661">
    <property type="entry name" value="HisK_dim/P_dom"/>
</dbReference>
<evidence type="ECO:0000259" key="8">
    <source>
        <dbReference type="PROSITE" id="PS50109"/>
    </source>
</evidence>
<organism evidence="10 11">
    <name type="scientific">Hymenobacter ginsengisoli</name>
    <dbReference type="NCBI Taxonomy" id="1051626"/>
    <lineage>
        <taxon>Bacteria</taxon>
        <taxon>Pseudomonadati</taxon>
        <taxon>Bacteroidota</taxon>
        <taxon>Cytophagia</taxon>
        <taxon>Cytophagales</taxon>
        <taxon>Hymenobacteraceae</taxon>
        <taxon>Hymenobacter</taxon>
    </lineage>
</organism>
<keyword evidence="4" id="KW-0597">Phosphoprotein</keyword>
<gene>
    <name evidence="10" type="ORF">GCM10023172_04230</name>
</gene>
<evidence type="ECO:0000256" key="6">
    <source>
        <dbReference type="ARBA" id="ARBA00022777"/>
    </source>
</evidence>
<feature type="transmembrane region" description="Helical" evidence="7">
    <location>
        <begin position="198"/>
        <end position="219"/>
    </location>
</feature>
<dbReference type="InterPro" id="IPR036890">
    <property type="entry name" value="HATPase_C_sf"/>
</dbReference>
<dbReference type="InterPro" id="IPR004358">
    <property type="entry name" value="Sig_transdc_His_kin-like_C"/>
</dbReference>
<keyword evidence="7" id="KW-0472">Membrane</keyword>
<comment type="caution">
    <text evidence="10">The sequence shown here is derived from an EMBL/GenBank/DDBJ whole genome shotgun (WGS) entry which is preliminary data.</text>
</comment>
<reference evidence="11" key="1">
    <citation type="journal article" date="2019" name="Int. J. Syst. Evol. Microbiol.">
        <title>The Global Catalogue of Microorganisms (GCM) 10K type strain sequencing project: providing services to taxonomists for standard genome sequencing and annotation.</title>
        <authorList>
            <consortium name="The Broad Institute Genomics Platform"/>
            <consortium name="The Broad Institute Genome Sequencing Center for Infectious Disease"/>
            <person name="Wu L."/>
            <person name="Ma J."/>
        </authorList>
    </citation>
    <scope>NUCLEOTIDE SEQUENCE [LARGE SCALE GENOMIC DNA]</scope>
    <source>
        <strain evidence="11">JCM 17841</strain>
    </source>
</reference>
<dbReference type="Gene3D" id="3.30.565.10">
    <property type="entry name" value="Histidine kinase-like ATPase, C-terminal domain"/>
    <property type="match status" value="1"/>
</dbReference>
<dbReference type="PRINTS" id="PR00344">
    <property type="entry name" value="BCTRLSENSOR"/>
</dbReference>
<dbReference type="CDD" id="cd06225">
    <property type="entry name" value="HAMP"/>
    <property type="match status" value="1"/>
</dbReference>
<evidence type="ECO:0000256" key="3">
    <source>
        <dbReference type="ARBA" id="ARBA00012438"/>
    </source>
</evidence>
<evidence type="ECO:0000256" key="2">
    <source>
        <dbReference type="ARBA" id="ARBA00004370"/>
    </source>
</evidence>
<dbReference type="PROSITE" id="PS50109">
    <property type="entry name" value="HIS_KIN"/>
    <property type="match status" value="1"/>
</dbReference>
<dbReference type="SMART" id="SM00304">
    <property type="entry name" value="HAMP"/>
    <property type="match status" value="1"/>
</dbReference>
<keyword evidence="11" id="KW-1185">Reference proteome</keyword>
<dbReference type="PANTHER" id="PTHR42878">
    <property type="entry name" value="TWO-COMPONENT HISTIDINE KINASE"/>
    <property type="match status" value="1"/>
</dbReference>
<dbReference type="InterPro" id="IPR003594">
    <property type="entry name" value="HATPase_dom"/>
</dbReference>
<dbReference type="InterPro" id="IPR005467">
    <property type="entry name" value="His_kinase_dom"/>
</dbReference>
<keyword evidence="6" id="KW-0418">Kinase</keyword>
<dbReference type="InterPro" id="IPR007891">
    <property type="entry name" value="CHASE3"/>
</dbReference>
<evidence type="ECO:0000259" key="9">
    <source>
        <dbReference type="PROSITE" id="PS50885"/>
    </source>
</evidence>
<dbReference type="Pfam" id="PF02518">
    <property type="entry name" value="HATPase_c"/>
    <property type="match status" value="1"/>
</dbReference>
<evidence type="ECO:0000256" key="7">
    <source>
        <dbReference type="SAM" id="Phobius"/>
    </source>
</evidence>
<feature type="domain" description="Histidine kinase" evidence="8">
    <location>
        <begin position="283"/>
        <end position="497"/>
    </location>
</feature>
<dbReference type="CDD" id="cd19410">
    <property type="entry name" value="HK9-like_sensor"/>
    <property type="match status" value="1"/>
</dbReference>
<evidence type="ECO:0000313" key="11">
    <source>
        <dbReference type="Proteomes" id="UP001501243"/>
    </source>
</evidence>
<protein>
    <recommendedName>
        <fullName evidence="3">histidine kinase</fullName>
        <ecNumber evidence="3">2.7.13.3</ecNumber>
    </recommendedName>
</protein>
<proteinExistence type="predicted"/>
<dbReference type="SUPFAM" id="SSF55874">
    <property type="entry name" value="ATPase domain of HSP90 chaperone/DNA topoisomerase II/histidine kinase"/>
    <property type="match status" value="1"/>
</dbReference>
<dbReference type="SMART" id="SM00387">
    <property type="entry name" value="HATPase_c"/>
    <property type="match status" value="1"/>
</dbReference>
<dbReference type="SUPFAM" id="SSF158472">
    <property type="entry name" value="HAMP domain-like"/>
    <property type="match status" value="1"/>
</dbReference>
<comment type="subcellular location">
    <subcellularLocation>
        <location evidence="2">Membrane</location>
    </subcellularLocation>
</comment>
<comment type="catalytic activity">
    <reaction evidence="1">
        <text>ATP + protein L-histidine = ADP + protein N-phospho-L-histidine.</text>
        <dbReference type="EC" id="2.7.13.3"/>
    </reaction>
</comment>
<evidence type="ECO:0000256" key="4">
    <source>
        <dbReference type="ARBA" id="ARBA00022553"/>
    </source>
</evidence>
<dbReference type="Pfam" id="PF00672">
    <property type="entry name" value="HAMP"/>
    <property type="match status" value="1"/>
</dbReference>
<dbReference type="SUPFAM" id="SSF47384">
    <property type="entry name" value="Homodimeric domain of signal transducing histidine kinase"/>
    <property type="match status" value="1"/>
</dbReference>
<evidence type="ECO:0000313" key="10">
    <source>
        <dbReference type="EMBL" id="GAA4494326.1"/>
    </source>
</evidence>
<dbReference type="Pfam" id="PF00512">
    <property type="entry name" value="HisKA"/>
    <property type="match status" value="1"/>
</dbReference>
<accession>A0ABP8PXZ2</accession>
<dbReference type="InterPro" id="IPR003660">
    <property type="entry name" value="HAMP_dom"/>
</dbReference>
<dbReference type="InterPro" id="IPR050351">
    <property type="entry name" value="BphY/WalK/GraS-like"/>
</dbReference>
<dbReference type="Proteomes" id="UP001501243">
    <property type="component" value="Unassembled WGS sequence"/>
</dbReference>
<dbReference type="EC" id="2.7.13.3" evidence="3"/>
<dbReference type="InterPro" id="IPR036097">
    <property type="entry name" value="HisK_dim/P_sf"/>
</dbReference>
<dbReference type="PROSITE" id="PS50885">
    <property type="entry name" value="HAMP"/>
    <property type="match status" value="1"/>
</dbReference>
<keyword evidence="5" id="KW-0808">Transferase</keyword>
<dbReference type="SMART" id="SM00388">
    <property type="entry name" value="HisKA"/>
    <property type="match status" value="1"/>
</dbReference>
<dbReference type="PANTHER" id="PTHR42878:SF15">
    <property type="entry name" value="BACTERIOPHYTOCHROME"/>
    <property type="match status" value="1"/>
</dbReference>
<feature type="domain" description="HAMP" evidence="9">
    <location>
        <begin position="216"/>
        <end position="268"/>
    </location>
</feature>
<sequence>MKINLTTKLFAGFLLLLGLFAAVVVVNYRLAGQVLRNSQRVEASQHTSADGATLLRSIIDMETGFRGYLLLGNEQVLQPYYSGERDLLNRFNALRDELADEPEQRQRLDTTQHYYRQWSTYTHLMISEKRAARIRDPQQTGLSGMAHANLTEGLAGKQVMDAIRYQMARFDTAETANRQAQRQRLADSISRAQKLSGLITGLALAFGLFWALYIVRLLARRLRNMIEMARRLADGDYKTQLVDTEHDEVTELTTALNTMARTIDQNISQLEGRNQELDQFAYVVSHDLKAPLRGIESASRWIEEDMGKDSLPPHIREFLSLMRQRVHRMENLITGILALARVGKVAEANEAVFVRQLLREITDTVGLPEGMQMELPFFLPTLPTNRTQLQQVFTNLISNAIKYHDHPSTGTIRIGCEDLNDNFYRFSVQDDGPGIAPEYHERIFIIFQTLVERDALESTGVGLAIVKKIVERQGGRIWVESAEGQGATFFFTWPKKPAAKPATAGVQAVPAAQLAAAVR</sequence>
<keyword evidence="7" id="KW-1133">Transmembrane helix</keyword>
<evidence type="ECO:0000256" key="1">
    <source>
        <dbReference type="ARBA" id="ARBA00000085"/>
    </source>
</evidence>
<dbReference type="Pfam" id="PF05227">
    <property type="entry name" value="CHASE3"/>
    <property type="match status" value="1"/>
</dbReference>